<name>A0A7R8UN18_HERIL</name>
<accession>A0A7R8UN18</accession>
<sequence length="93" mass="10221">MKDIAQFELNNLTVEEAIQLQETVHDEDIPIIRPSVYIAQPEPSALTDENSADEDTGGLADSLCGRQLTATVQIRISGVDPGRELLESSRNRD</sequence>
<evidence type="ECO:0000313" key="1">
    <source>
        <dbReference type="EMBL" id="CAD7083710.1"/>
    </source>
</evidence>
<gene>
    <name evidence="1" type="ORF">HERILL_LOCUS6647</name>
</gene>
<dbReference type="InParanoid" id="A0A7R8UN18"/>
<protein>
    <submittedName>
        <fullName evidence="1">Uncharacterized protein</fullName>
    </submittedName>
</protein>
<evidence type="ECO:0000313" key="2">
    <source>
        <dbReference type="Proteomes" id="UP000594454"/>
    </source>
</evidence>
<dbReference type="Proteomes" id="UP000594454">
    <property type="component" value="Chromosome 3"/>
</dbReference>
<dbReference type="EMBL" id="LR899011">
    <property type="protein sequence ID" value="CAD7083710.1"/>
    <property type="molecule type" value="Genomic_DNA"/>
</dbReference>
<dbReference type="AlphaFoldDB" id="A0A7R8UN18"/>
<keyword evidence="2" id="KW-1185">Reference proteome</keyword>
<reference evidence="1 2" key="1">
    <citation type="submission" date="2020-11" db="EMBL/GenBank/DDBJ databases">
        <authorList>
            <person name="Wallbank WR R."/>
            <person name="Pardo Diaz C."/>
            <person name="Kozak K."/>
            <person name="Martin S."/>
            <person name="Jiggins C."/>
            <person name="Moest M."/>
            <person name="Warren A I."/>
            <person name="Generalovic N T."/>
            <person name="Byers J.R.P. K."/>
            <person name="Montejo-Kovacevich G."/>
            <person name="Yen C E."/>
        </authorList>
    </citation>
    <scope>NUCLEOTIDE SEQUENCE [LARGE SCALE GENOMIC DNA]</scope>
</reference>
<organism evidence="1 2">
    <name type="scientific">Hermetia illucens</name>
    <name type="common">Black soldier fly</name>
    <dbReference type="NCBI Taxonomy" id="343691"/>
    <lineage>
        <taxon>Eukaryota</taxon>
        <taxon>Metazoa</taxon>
        <taxon>Ecdysozoa</taxon>
        <taxon>Arthropoda</taxon>
        <taxon>Hexapoda</taxon>
        <taxon>Insecta</taxon>
        <taxon>Pterygota</taxon>
        <taxon>Neoptera</taxon>
        <taxon>Endopterygota</taxon>
        <taxon>Diptera</taxon>
        <taxon>Brachycera</taxon>
        <taxon>Stratiomyomorpha</taxon>
        <taxon>Stratiomyidae</taxon>
        <taxon>Hermetiinae</taxon>
        <taxon>Hermetia</taxon>
    </lineage>
</organism>
<proteinExistence type="predicted"/>